<keyword evidence="4" id="KW-1185">Reference proteome</keyword>
<protein>
    <submittedName>
        <fullName evidence="3">Uncharacterized protein</fullName>
    </submittedName>
</protein>
<sequence length="339" mass="37687">MAALVGNGILVGFAGQAALSLGLSAWVFFLTTHGNIDVVHPEGSVQREIERKRLDFVSSILMIGSDIQLTLGIAYMITVFSQVQLIDTYHLHLVFDIVSFVGVSNTAALVCWRFCRAKIDSPDTKRPSGRHSKRITDFMSYFRGHYRATFLYIALYLALTILLCIRLNDWAPNKEPGRCYHTHLVTNITASHPASDQIYVAVTSSWLIVVTIAGVFGGVRRRRGILLFSSLHFPLHLYMAIALRKANDGKLDGDNKQENDWDFGQTTAVVLLGVAIVELLSKGKEYYDFEKHAAKNGKSRHASDRSLQEAEDGNSTGYLLDTLPSYGHTPEERLPVTKG</sequence>
<dbReference type="AlphaFoldDB" id="A0AAD4Q5C9"/>
<comment type="caution">
    <text evidence="3">The sequence shown here is derived from an EMBL/GenBank/DDBJ whole genome shotgun (WGS) entry which is preliminary data.</text>
</comment>
<evidence type="ECO:0000313" key="3">
    <source>
        <dbReference type="EMBL" id="KAH8703895.1"/>
    </source>
</evidence>
<evidence type="ECO:0000313" key="4">
    <source>
        <dbReference type="Proteomes" id="UP001201262"/>
    </source>
</evidence>
<feature type="transmembrane region" description="Helical" evidence="2">
    <location>
        <begin position="198"/>
        <end position="218"/>
    </location>
</feature>
<feature type="transmembrane region" description="Helical" evidence="2">
    <location>
        <begin position="89"/>
        <end position="112"/>
    </location>
</feature>
<reference evidence="3" key="1">
    <citation type="submission" date="2021-12" db="EMBL/GenBank/DDBJ databases">
        <title>Convergent genome expansion in fungi linked to evolution of root-endophyte symbiosis.</title>
        <authorList>
            <consortium name="DOE Joint Genome Institute"/>
            <person name="Ke Y.-H."/>
            <person name="Bonito G."/>
            <person name="Liao H.-L."/>
            <person name="Looney B."/>
            <person name="Rojas-Flechas A."/>
            <person name="Nash J."/>
            <person name="Hameed K."/>
            <person name="Schadt C."/>
            <person name="Martin F."/>
            <person name="Crous P.W."/>
            <person name="Miettinen O."/>
            <person name="Magnuson J.K."/>
            <person name="Labbe J."/>
            <person name="Jacobson D."/>
            <person name="Doktycz M.J."/>
            <person name="Veneault-Fourrey C."/>
            <person name="Kuo A."/>
            <person name="Mondo S."/>
            <person name="Calhoun S."/>
            <person name="Riley R."/>
            <person name="Ohm R."/>
            <person name="LaButti K."/>
            <person name="Andreopoulos B."/>
            <person name="Pangilinan J."/>
            <person name="Nolan M."/>
            <person name="Tritt A."/>
            <person name="Clum A."/>
            <person name="Lipzen A."/>
            <person name="Daum C."/>
            <person name="Barry K."/>
            <person name="Grigoriev I.V."/>
            <person name="Vilgalys R."/>
        </authorList>
    </citation>
    <scope>NUCLEOTIDE SEQUENCE</scope>
    <source>
        <strain evidence="3">PMI_201</strain>
    </source>
</reference>
<dbReference type="Proteomes" id="UP001201262">
    <property type="component" value="Unassembled WGS sequence"/>
</dbReference>
<dbReference type="PANTHER" id="PTHR37577">
    <property type="entry name" value="INTEGRAL MEMBRANE PROTEIN"/>
    <property type="match status" value="1"/>
</dbReference>
<feature type="transmembrane region" description="Helical" evidence="2">
    <location>
        <begin position="263"/>
        <end position="281"/>
    </location>
</feature>
<keyword evidence="2" id="KW-0472">Membrane</keyword>
<keyword evidence="2" id="KW-0812">Transmembrane</keyword>
<feature type="transmembrane region" description="Helical" evidence="2">
    <location>
        <begin position="225"/>
        <end position="243"/>
    </location>
</feature>
<evidence type="ECO:0000256" key="2">
    <source>
        <dbReference type="SAM" id="Phobius"/>
    </source>
</evidence>
<name>A0AAD4Q5C9_9EURO</name>
<feature type="transmembrane region" description="Helical" evidence="2">
    <location>
        <begin position="149"/>
        <end position="168"/>
    </location>
</feature>
<keyword evidence="2" id="KW-1133">Transmembrane helix</keyword>
<dbReference type="PANTHER" id="PTHR37577:SF1">
    <property type="entry name" value="INTEGRAL MEMBRANE PROTEIN"/>
    <property type="match status" value="1"/>
</dbReference>
<dbReference type="InterPro" id="IPR053018">
    <property type="entry name" value="Elsinochrome_Biosynth-Asso"/>
</dbReference>
<gene>
    <name evidence="3" type="ORF">BGW36DRAFT_289063</name>
</gene>
<dbReference type="RefSeq" id="XP_046076913.1">
    <property type="nucleotide sequence ID" value="XM_046210631.1"/>
</dbReference>
<accession>A0AAD4Q5C9</accession>
<proteinExistence type="predicted"/>
<dbReference type="EMBL" id="JAJTJA010000002">
    <property type="protein sequence ID" value="KAH8703895.1"/>
    <property type="molecule type" value="Genomic_DNA"/>
</dbReference>
<dbReference type="GeneID" id="70240918"/>
<feature type="compositionally biased region" description="Basic and acidic residues" evidence="1">
    <location>
        <begin position="329"/>
        <end position="339"/>
    </location>
</feature>
<feature type="region of interest" description="Disordered" evidence="1">
    <location>
        <begin position="298"/>
        <end position="339"/>
    </location>
</feature>
<organism evidence="3 4">
    <name type="scientific">Talaromyces proteolyticus</name>
    <dbReference type="NCBI Taxonomy" id="1131652"/>
    <lineage>
        <taxon>Eukaryota</taxon>
        <taxon>Fungi</taxon>
        <taxon>Dikarya</taxon>
        <taxon>Ascomycota</taxon>
        <taxon>Pezizomycotina</taxon>
        <taxon>Eurotiomycetes</taxon>
        <taxon>Eurotiomycetidae</taxon>
        <taxon>Eurotiales</taxon>
        <taxon>Trichocomaceae</taxon>
        <taxon>Talaromyces</taxon>
        <taxon>Talaromyces sect. Bacilispori</taxon>
    </lineage>
</organism>
<feature type="transmembrane region" description="Helical" evidence="2">
    <location>
        <begin position="6"/>
        <end position="30"/>
    </location>
</feature>
<feature type="transmembrane region" description="Helical" evidence="2">
    <location>
        <begin position="56"/>
        <end position="77"/>
    </location>
</feature>
<evidence type="ECO:0000256" key="1">
    <source>
        <dbReference type="SAM" id="MobiDB-lite"/>
    </source>
</evidence>